<organism evidence="1 2">
    <name type="scientific">Russula earlei</name>
    <dbReference type="NCBI Taxonomy" id="71964"/>
    <lineage>
        <taxon>Eukaryota</taxon>
        <taxon>Fungi</taxon>
        <taxon>Dikarya</taxon>
        <taxon>Basidiomycota</taxon>
        <taxon>Agaricomycotina</taxon>
        <taxon>Agaricomycetes</taxon>
        <taxon>Russulales</taxon>
        <taxon>Russulaceae</taxon>
        <taxon>Russula</taxon>
    </lineage>
</organism>
<proteinExistence type="predicted"/>
<evidence type="ECO:0000313" key="2">
    <source>
        <dbReference type="Proteomes" id="UP001207468"/>
    </source>
</evidence>
<sequence>MPAARHTRRFTSSPLPLARSRMPSPPAVEEAPSWLSQGAGTSNAQADHTLHLCRQCYAAFRRAHHSMRQSQWHAGDCSSRSSSYAFHHHEARRQNGVRTCPRLASLHYWLVNAHANQSRLLATRIISMRALHHPPFCSQQFKPAWSVSRKLTFFLHDGGPRDSCSYDDATRAYG</sequence>
<dbReference type="Proteomes" id="UP001207468">
    <property type="component" value="Unassembled WGS sequence"/>
</dbReference>
<evidence type="ECO:0000313" key="1">
    <source>
        <dbReference type="EMBL" id="KAI9511506.1"/>
    </source>
</evidence>
<comment type="caution">
    <text evidence="1">The sequence shown here is derived from an EMBL/GenBank/DDBJ whole genome shotgun (WGS) entry which is preliminary data.</text>
</comment>
<dbReference type="EMBL" id="JAGFNK010000021">
    <property type="protein sequence ID" value="KAI9511506.1"/>
    <property type="molecule type" value="Genomic_DNA"/>
</dbReference>
<gene>
    <name evidence="1" type="ORF">F5148DRAFT_327540</name>
</gene>
<name>A0ACC0UIX8_9AGAM</name>
<protein>
    <submittedName>
        <fullName evidence="1">Uncharacterized protein</fullName>
    </submittedName>
</protein>
<keyword evidence="2" id="KW-1185">Reference proteome</keyword>
<reference evidence="1" key="1">
    <citation type="submission" date="2021-03" db="EMBL/GenBank/DDBJ databases">
        <title>Evolutionary priming and transition to the ectomycorrhizal habit in an iconic lineage of mushroom-forming fungi: is preadaptation a requirement?</title>
        <authorList>
            <consortium name="DOE Joint Genome Institute"/>
            <person name="Looney B.P."/>
            <person name="Miyauchi S."/>
            <person name="Morin E."/>
            <person name="Drula E."/>
            <person name="Courty P.E."/>
            <person name="Chicoki N."/>
            <person name="Fauchery L."/>
            <person name="Kohler A."/>
            <person name="Kuo A."/>
            <person name="LaButti K."/>
            <person name="Pangilinan J."/>
            <person name="Lipzen A."/>
            <person name="Riley R."/>
            <person name="Andreopoulos W."/>
            <person name="He G."/>
            <person name="Johnson J."/>
            <person name="Barry K.W."/>
            <person name="Grigoriev I.V."/>
            <person name="Nagy L."/>
            <person name="Hibbett D."/>
            <person name="Henrissat B."/>
            <person name="Matheny P.B."/>
            <person name="Labbe J."/>
            <person name="Martin A.F."/>
        </authorList>
    </citation>
    <scope>NUCLEOTIDE SEQUENCE</scope>
    <source>
        <strain evidence="1">BPL698</strain>
    </source>
</reference>
<accession>A0ACC0UIX8</accession>